<evidence type="ECO:0000313" key="3">
    <source>
        <dbReference type="Proteomes" id="UP000178106"/>
    </source>
</evidence>
<dbReference type="AlphaFoldDB" id="A0A1G2E442"/>
<gene>
    <name evidence="2" type="ORF">A2494_02170</name>
</gene>
<feature type="domain" description="PPM-type phosphatase" evidence="1">
    <location>
        <begin position="3"/>
        <end position="245"/>
    </location>
</feature>
<dbReference type="InterPro" id="IPR015655">
    <property type="entry name" value="PP2C"/>
</dbReference>
<dbReference type="PANTHER" id="PTHR47992">
    <property type="entry name" value="PROTEIN PHOSPHATASE"/>
    <property type="match status" value="1"/>
</dbReference>
<organism evidence="2 3">
    <name type="scientific">Candidatus Lloydbacteria bacterium RIFOXYC12_FULL_46_25</name>
    <dbReference type="NCBI Taxonomy" id="1798670"/>
    <lineage>
        <taxon>Bacteria</taxon>
        <taxon>Candidatus Lloydiibacteriota</taxon>
    </lineage>
</organism>
<dbReference type="EMBL" id="MHLU01000011">
    <property type="protein sequence ID" value="OGZ20593.1"/>
    <property type="molecule type" value="Genomic_DNA"/>
</dbReference>
<dbReference type="SMART" id="SM00332">
    <property type="entry name" value="PP2Cc"/>
    <property type="match status" value="1"/>
</dbReference>
<proteinExistence type="predicted"/>
<evidence type="ECO:0000313" key="2">
    <source>
        <dbReference type="EMBL" id="OGZ20593.1"/>
    </source>
</evidence>
<name>A0A1G2E442_9BACT</name>
<dbReference type="GO" id="GO:0004722">
    <property type="term" value="F:protein serine/threonine phosphatase activity"/>
    <property type="evidence" value="ECO:0007669"/>
    <property type="project" value="InterPro"/>
</dbReference>
<dbReference type="SUPFAM" id="SSF81606">
    <property type="entry name" value="PP2C-like"/>
    <property type="match status" value="1"/>
</dbReference>
<dbReference type="CDD" id="cd00143">
    <property type="entry name" value="PP2Cc"/>
    <property type="match status" value="1"/>
</dbReference>
<dbReference type="PROSITE" id="PS51746">
    <property type="entry name" value="PPM_2"/>
    <property type="match status" value="1"/>
</dbReference>
<dbReference type="InterPro" id="IPR036457">
    <property type="entry name" value="PPM-type-like_dom_sf"/>
</dbReference>
<sequence length="245" mass="27021">MGIITTASERGPRGAQEDRLVAVSLRDGWLLAVLDGHNGSVVSDFCAERLPALAQEVWVTSRKDVGEYNFLRTIIRMLHDETSHHIAGSTISLAHINEEEHCVDVAILGDSPVVISLKDDRFWVSTEHNVRSHAEDRQFVESRGALVDRGYISIPEDGYTSGLQLSRALGDARFDKYLIREPDCSSIELDSKSVVAVMSDGVYDPRTIRRVGDLVSLSIKDAPSIVSDALKRGTHDNVSAIVWRA</sequence>
<dbReference type="Proteomes" id="UP000178106">
    <property type="component" value="Unassembled WGS sequence"/>
</dbReference>
<protein>
    <recommendedName>
        <fullName evidence="1">PPM-type phosphatase domain-containing protein</fullName>
    </recommendedName>
</protein>
<reference evidence="2 3" key="1">
    <citation type="journal article" date="2016" name="Nat. Commun.">
        <title>Thousands of microbial genomes shed light on interconnected biogeochemical processes in an aquifer system.</title>
        <authorList>
            <person name="Anantharaman K."/>
            <person name="Brown C.T."/>
            <person name="Hug L.A."/>
            <person name="Sharon I."/>
            <person name="Castelle C.J."/>
            <person name="Probst A.J."/>
            <person name="Thomas B.C."/>
            <person name="Singh A."/>
            <person name="Wilkins M.J."/>
            <person name="Karaoz U."/>
            <person name="Brodie E.L."/>
            <person name="Williams K.H."/>
            <person name="Hubbard S.S."/>
            <person name="Banfield J.F."/>
        </authorList>
    </citation>
    <scope>NUCLEOTIDE SEQUENCE [LARGE SCALE GENOMIC DNA]</scope>
</reference>
<accession>A0A1G2E442</accession>
<evidence type="ECO:0000259" key="1">
    <source>
        <dbReference type="PROSITE" id="PS51746"/>
    </source>
</evidence>
<dbReference type="InterPro" id="IPR001932">
    <property type="entry name" value="PPM-type_phosphatase-like_dom"/>
</dbReference>
<comment type="caution">
    <text evidence="2">The sequence shown here is derived from an EMBL/GenBank/DDBJ whole genome shotgun (WGS) entry which is preliminary data.</text>
</comment>
<dbReference type="Gene3D" id="3.60.40.10">
    <property type="entry name" value="PPM-type phosphatase domain"/>
    <property type="match status" value="1"/>
</dbReference>
<dbReference type="Pfam" id="PF00481">
    <property type="entry name" value="PP2C"/>
    <property type="match status" value="1"/>
</dbReference>